<dbReference type="EMBL" id="BX294141">
    <property type="protein sequence ID" value="CAD78123.1"/>
    <property type="molecule type" value="Genomic_DNA"/>
</dbReference>
<dbReference type="STRING" id="243090.RB4831"/>
<evidence type="ECO:0000313" key="2">
    <source>
        <dbReference type="Proteomes" id="UP000001025"/>
    </source>
</evidence>
<keyword evidence="2" id="KW-1185">Reference proteome</keyword>
<dbReference type="KEGG" id="rba:RB4831"/>
<dbReference type="PATRIC" id="fig|243090.15.peg.2288"/>
<evidence type="ECO:0000313" key="1">
    <source>
        <dbReference type="EMBL" id="CAD78123.1"/>
    </source>
</evidence>
<reference evidence="1 2" key="1">
    <citation type="journal article" date="2003" name="Proc. Natl. Acad. Sci. U.S.A.">
        <title>Complete genome sequence of the marine planctomycete Pirellula sp. strain 1.</title>
        <authorList>
            <person name="Gloeckner F.O."/>
            <person name="Kube M."/>
            <person name="Bauer M."/>
            <person name="Teeling H."/>
            <person name="Lombardot T."/>
            <person name="Ludwig W."/>
            <person name="Gade D."/>
            <person name="Beck A."/>
            <person name="Borzym K."/>
            <person name="Heitmann K."/>
            <person name="Rabus R."/>
            <person name="Schlesner H."/>
            <person name="Amann R."/>
            <person name="Reinhardt R."/>
        </authorList>
    </citation>
    <scope>NUCLEOTIDE SEQUENCE [LARGE SCALE GENOMIC DNA]</scope>
    <source>
        <strain evidence="2">DSM 10527 / NCIMB 13988 / SH1</strain>
    </source>
</reference>
<dbReference type="HOGENOM" id="CLU_1298933_0_0_0"/>
<sequence length="212" mass="23990">MRILKRMQVENTGQRHDGGRRDLRLMSTGTQRKRHPHSLRWVTLDPDEATTNLLATPFGVSNKTVRRDHAGLPDLRVAIEENVCRPGLKTCSLSRESIVKLLMPLRMRYRGSAAYNSAGRNINAKQTTPPDPSGNLNASITLTSRKKIKTDIFRFGTATEIIAPNRTKPKSLKNSNKAPPNARLHLNARQVRRTEHHLHRSACHYPNLKTIQ</sequence>
<organism evidence="1 2">
    <name type="scientific">Rhodopirellula baltica (strain DSM 10527 / NCIMB 13988 / SH1)</name>
    <dbReference type="NCBI Taxonomy" id="243090"/>
    <lineage>
        <taxon>Bacteria</taxon>
        <taxon>Pseudomonadati</taxon>
        <taxon>Planctomycetota</taxon>
        <taxon>Planctomycetia</taxon>
        <taxon>Pirellulales</taxon>
        <taxon>Pirellulaceae</taxon>
        <taxon>Rhodopirellula</taxon>
    </lineage>
</organism>
<gene>
    <name evidence="1" type="ordered locus">RB4831</name>
</gene>
<name>Q7UH55_RHOBA</name>
<dbReference type="OrthoDB" id="274320at2"/>
<accession>Q7UH55</accession>
<dbReference type="Proteomes" id="UP000001025">
    <property type="component" value="Chromosome"/>
</dbReference>
<dbReference type="EnsemblBacteria" id="CAD78123">
    <property type="protein sequence ID" value="CAD78123"/>
    <property type="gene ID" value="RB4831"/>
</dbReference>
<dbReference type="InParanoid" id="Q7UH55"/>
<proteinExistence type="predicted"/>
<dbReference type="AlphaFoldDB" id="Q7UH55"/>
<protein>
    <submittedName>
        <fullName evidence="1">Uncharacterized protein</fullName>
    </submittedName>
</protein>